<dbReference type="SUPFAM" id="SSF52540">
    <property type="entry name" value="P-loop containing nucleoside triphosphate hydrolases"/>
    <property type="match status" value="1"/>
</dbReference>
<evidence type="ECO:0008006" key="3">
    <source>
        <dbReference type="Google" id="ProtNLM"/>
    </source>
</evidence>
<reference evidence="2" key="1">
    <citation type="journal article" date="2010" name="Nature">
        <title>The Amphimedon queenslandica genome and the evolution of animal complexity.</title>
        <authorList>
            <person name="Srivastava M."/>
            <person name="Simakov O."/>
            <person name="Chapman J."/>
            <person name="Fahey B."/>
            <person name="Gauthier M.E."/>
            <person name="Mitros T."/>
            <person name="Richards G.S."/>
            <person name="Conaco C."/>
            <person name="Dacre M."/>
            <person name="Hellsten U."/>
            <person name="Larroux C."/>
            <person name="Putnam N.H."/>
            <person name="Stanke M."/>
            <person name="Adamska M."/>
            <person name="Darling A."/>
            <person name="Degnan S.M."/>
            <person name="Oakley T.H."/>
            <person name="Plachetzki D.C."/>
            <person name="Zhai Y."/>
            <person name="Adamski M."/>
            <person name="Calcino A."/>
            <person name="Cummins S.F."/>
            <person name="Goodstein D.M."/>
            <person name="Harris C."/>
            <person name="Jackson D.J."/>
            <person name="Leys S.P."/>
            <person name="Shu S."/>
            <person name="Woodcroft B.J."/>
            <person name="Vervoort M."/>
            <person name="Kosik K.S."/>
            <person name="Manning G."/>
            <person name="Degnan B.M."/>
            <person name="Rokhsar D.S."/>
        </authorList>
    </citation>
    <scope>NUCLEOTIDE SEQUENCE [LARGE SCALE GENOMIC DNA]</scope>
</reference>
<sequence>MTDSEKGYLTEAEPVAIIPADDEGGSIFLTGGGGEYVYQETSDFDEVVEDIPESLHIRPLNEKISHEAFLNILLNEMVPVVTGLIAVMGLPSSGKTTVLESVLRQKIELKPDANVGFDYYLNRKRDEKCLSIYDLCALGSSQHNMYAWSFATNRFGAIYSILSHLVRRNPCIADIEFETTCQSPKYVTDMDKHVRWLLTRTQELIKSIQNDPGKVTLIHDGVSLINVIDVGVNKALYPFLSMMLLHCHRHIRLAFFSLDRDVPNLEEKPNLPHDLYGKRRDDVLVMRHRSRLTYLLHFATVGYTQQQRNQEDVQNATVMVATRNESATDSKIVAEAKEKISQQAQSRGVDQFLKNWLEVNVNNDQSIKELGEKIEDLIKYKYKQRTLLLPLRWIVLRSLVVSFNSRGTKFMIVRRSFIIHSAKELNMKETEVDEFLKTFTDFGSILYMPQYDSIKDIVIVNIWEFTQYLNKLYYPQEGEPYASNLLKYGIISESSVKKIFCKHPDSAEDFMTVLTTIAMASKIESGRSILIDDHQQRNEVHYYLPLARTHEEYNPPDKENDYAFIEIESVNFPANVQACISYAIMDNNKDAALIATEHSNVSRFLFQSESGPPITIEMIYKGSKTRLRILNSSSDTSLATVVEACKKVITASCRCLQRKINTIRDLKYSFAVPCCKSPDDKCHYLYYKHNPEFCDACPAENNFRLYWSSAAKQCKLLEKDSEARMDRDNLLKSQDISSLITDDYDFIALKRALNIVDDSGLLPEVSSPEGKKKALMLMLLLWEKQTDQPTKHALLNLLNTDGCYSIARKLEILITELNLN</sequence>
<accession>A0AAN0JER2</accession>
<keyword evidence="2" id="KW-1185">Reference proteome</keyword>
<reference evidence="1" key="2">
    <citation type="submission" date="2024-06" db="UniProtKB">
        <authorList>
            <consortium name="EnsemblMetazoa"/>
        </authorList>
    </citation>
    <scope>IDENTIFICATION</scope>
</reference>
<dbReference type="GeneID" id="109584049"/>
<dbReference type="KEGG" id="aqu:109584049"/>
<dbReference type="EnsemblMetazoa" id="XM_019999609.1">
    <property type="protein sequence ID" value="XP_019855168.1"/>
    <property type="gene ID" value="LOC109584049"/>
</dbReference>
<protein>
    <recommendedName>
        <fullName evidence="3">Death domain-containing protein</fullName>
    </recommendedName>
</protein>
<evidence type="ECO:0000313" key="2">
    <source>
        <dbReference type="Proteomes" id="UP000007879"/>
    </source>
</evidence>
<dbReference type="InterPro" id="IPR027417">
    <property type="entry name" value="P-loop_NTPase"/>
</dbReference>
<organism evidence="1 2">
    <name type="scientific">Amphimedon queenslandica</name>
    <name type="common">Sponge</name>
    <dbReference type="NCBI Taxonomy" id="400682"/>
    <lineage>
        <taxon>Eukaryota</taxon>
        <taxon>Metazoa</taxon>
        <taxon>Porifera</taxon>
        <taxon>Demospongiae</taxon>
        <taxon>Heteroscleromorpha</taxon>
        <taxon>Haplosclerida</taxon>
        <taxon>Niphatidae</taxon>
        <taxon>Amphimedon</taxon>
    </lineage>
</organism>
<dbReference type="AlphaFoldDB" id="A0AAN0JER2"/>
<name>A0AAN0JER2_AMPQE</name>
<dbReference type="Proteomes" id="UP000007879">
    <property type="component" value="Unassembled WGS sequence"/>
</dbReference>
<dbReference type="RefSeq" id="XP_019855168.1">
    <property type="nucleotide sequence ID" value="XM_019999609.1"/>
</dbReference>
<proteinExistence type="predicted"/>
<evidence type="ECO:0000313" key="1">
    <source>
        <dbReference type="EnsemblMetazoa" id="XP_019855168.1"/>
    </source>
</evidence>